<dbReference type="Pfam" id="PF20274">
    <property type="entry name" value="cREC_REC"/>
    <property type="match status" value="1"/>
</dbReference>
<protein>
    <recommendedName>
        <fullName evidence="1">Cyclic-phosphate processing Receiver domain-containing protein</fullName>
    </recommendedName>
</protein>
<evidence type="ECO:0000313" key="2">
    <source>
        <dbReference type="EMBL" id="MDQ0370300.1"/>
    </source>
</evidence>
<dbReference type="Proteomes" id="UP001240236">
    <property type="component" value="Unassembled WGS sequence"/>
</dbReference>
<accession>A0AAE3W8A2</accession>
<dbReference type="InterPro" id="IPR046909">
    <property type="entry name" value="cREC_REC"/>
</dbReference>
<keyword evidence="3" id="KW-1185">Reference proteome</keyword>
<dbReference type="RefSeq" id="WP_307246158.1">
    <property type="nucleotide sequence ID" value="NZ_JAUSUZ010000001.1"/>
</dbReference>
<evidence type="ECO:0000259" key="1">
    <source>
        <dbReference type="Pfam" id="PF20274"/>
    </source>
</evidence>
<evidence type="ECO:0000313" key="3">
    <source>
        <dbReference type="Proteomes" id="UP001240236"/>
    </source>
</evidence>
<gene>
    <name evidence="2" type="ORF">J2S42_006969</name>
</gene>
<dbReference type="AlphaFoldDB" id="A0AAE3W8A2"/>
<reference evidence="2 3" key="1">
    <citation type="submission" date="2023-07" db="EMBL/GenBank/DDBJ databases">
        <title>Sequencing the genomes of 1000 actinobacteria strains.</title>
        <authorList>
            <person name="Klenk H.-P."/>
        </authorList>
    </citation>
    <scope>NUCLEOTIDE SEQUENCE [LARGE SCALE GENOMIC DNA]</scope>
    <source>
        <strain evidence="2 3">DSM 44709</strain>
    </source>
</reference>
<sequence length="112" mass="12077">MPTILVDDLRSFTDERAVLVARSGAEGVVLLDRHRGEHIDELWLDHDLGGTDTVWPVVALLERAAFDGEPFSIGTVVVHSANPPGVAALVQALGRWGYRARPAPGVPAVAYR</sequence>
<feature type="domain" description="Cyclic-phosphate processing Receiver" evidence="1">
    <location>
        <begin position="4"/>
        <end position="93"/>
    </location>
</feature>
<name>A0AAE3W8A2_9ACTN</name>
<proteinExistence type="predicted"/>
<comment type="caution">
    <text evidence="2">The sequence shown here is derived from an EMBL/GenBank/DDBJ whole genome shotgun (WGS) entry which is preliminary data.</text>
</comment>
<organism evidence="2 3">
    <name type="scientific">Catenuloplanes indicus</name>
    <dbReference type="NCBI Taxonomy" id="137267"/>
    <lineage>
        <taxon>Bacteria</taxon>
        <taxon>Bacillati</taxon>
        <taxon>Actinomycetota</taxon>
        <taxon>Actinomycetes</taxon>
        <taxon>Micromonosporales</taxon>
        <taxon>Micromonosporaceae</taxon>
        <taxon>Catenuloplanes</taxon>
    </lineage>
</organism>
<dbReference type="EMBL" id="JAUSUZ010000001">
    <property type="protein sequence ID" value="MDQ0370300.1"/>
    <property type="molecule type" value="Genomic_DNA"/>
</dbReference>